<gene>
    <name evidence="1" type="ORF">Tci_654137</name>
</gene>
<protein>
    <submittedName>
        <fullName evidence="1">Uncharacterized protein</fullName>
    </submittedName>
</protein>
<name>A0A699KDB0_TANCI</name>
<dbReference type="EMBL" id="BKCJ010494481">
    <property type="protein sequence ID" value="GFA82165.1"/>
    <property type="molecule type" value="Genomic_DNA"/>
</dbReference>
<reference evidence="1" key="1">
    <citation type="journal article" date="2019" name="Sci. Rep.">
        <title>Draft genome of Tanacetum cinerariifolium, the natural source of mosquito coil.</title>
        <authorList>
            <person name="Yamashiro T."/>
            <person name="Shiraishi A."/>
            <person name="Satake H."/>
            <person name="Nakayama K."/>
        </authorList>
    </citation>
    <scope>NUCLEOTIDE SEQUENCE</scope>
</reference>
<proteinExistence type="predicted"/>
<comment type="caution">
    <text evidence="1">The sequence shown here is derived from an EMBL/GenBank/DDBJ whole genome shotgun (WGS) entry which is preliminary data.</text>
</comment>
<dbReference type="AlphaFoldDB" id="A0A699KDB0"/>
<sequence>MLEKHDLEGYKFEKICNNDKSLSEIELEHEKEDEFVVVVAKMVHEYCMMVVKEIVSRILKEDERTWNGGLSKTLMLRKNKMKKVIVVIKKRLVEKEKKNWDEMIHHHFHQSWHQVEVMRKDDFEWRRRS</sequence>
<accession>A0A699KDB0</accession>
<organism evidence="1">
    <name type="scientific">Tanacetum cinerariifolium</name>
    <name type="common">Dalmatian daisy</name>
    <name type="synonym">Chrysanthemum cinerariifolium</name>
    <dbReference type="NCBI Taxonomy" id="118510"/>
    <lineage>
        <taxon>Eukaryota</taxon>
        <taxon>Viridiplantae</taxon>
        <taxon>Streptophyta</taxon>
        <taxon>Embryophyta</taxon>
        <taxon>Tracheophyta</taxon>
        <taxon>Spermatophyta</taxon>
        <taxon>Magnoliopsida</taxon>
        <taxon>eudicotyledons</taxon>
        <taxon>Gunneridae</taxon>
        <taxon>Pentapetalae</taxon>
        <taxon>asterids</taxon>
        <taxon>campanulids</taxon>
        <taxon>Asterales</taxon>
        <taxon>Asteraceae</taxon>
        <taxon>Asteroideae</taxon>
        <taxon>Anthemideae</taxon>
        <taxon>Anthemidinae</taxon>
        <taxon>Tanacetum</taxon>
    </lineage>
</organism>
<evidence type="ECO:0000313" key="1">
    <source>
        <dbReference type="EMBL" id="GFA82165.1"/>
    </source>
</evidence>